<evidence type="ECO:0008006" key="7">
    <source>
        <dbReference type="Google" id="ProtNLM"/>
    </source>
</evidence>
<dbReference type="AlphaFoldDB" id="A0A9W6D0U8"/>
<evidence type="ECO:0000313" key="5">
    <source>
        <dbReference type="EMBL" id="GLI27398.1"/>
    </source>
</evidence>
<keyword evidence="1" id="KW-0489">Methyltransferase</keyword>
<dbReference type="NCBIfam" id="NF004851">
    <property type="entry name" value="PRK06202.1"/>
    <property type="match status" value="1"/>
</dbReference>
<dbReference type="GO" id="GO:0032259">
    <property type="term" value="P:methylation"/>
    <property type="evidence" value="ECO:0007669"/>
    <property type="project" value="UniProtKB-KW"/>
</dbReference>
<feature type="compositionally biased region" description="Basic and acidic residues" evidence="4">
    <location>
        <begin position="7"/>
        <end position="20"/>
    </location>
</feature>
<evidence type="ECO:0000256" key="1">
    <source>
        <dbReference type="ARBA" id="ARBA00022603"/>
    </source>
</evidence>
<evidence type="ECO:0000256" key="2">
    <source>
        <dbReference type="ARBA" id="ARBA00022679"/>
    </source>
</evidence>
<dbReference type="GO" id="GO:0008168">
    <property type="term" value="F:methyltransferase activity"/>
    <property type="evidence" value="ECO:0007669"/>
    <property type="project" value="UniProtKB-KW"/>
</dbReference>
<evidence type="ECO:0000256" key="3">
    <source>
        <dbReference type="ARBA" id="ARBA00022691"/>
    </source>
</evidence>
<dbReference type="PANTHER" id="PTHR43464:SF19">
    <property type="entry name" value="UBIQUINONE BIOSYNTHESIS O-METHYLTRANSFERASE, MITOCHONDRIAL"/>
    <property type="match status" value="1"/>
</dbReference>
<dbReference type="SUPFAM" id="SSF53335">
    <property type="entry name" value="S-adenosyl-L-methionine-dependent methyltransferases"/>
    <property type="match status" value="1"/>
</dbReference>
<feature type="region of interest" description="Disordered" evidence="4">
    <location>
        <begin position="1"/>
        <end position="20"/>
    </location>
</feature>
<evidence type="ECO:0000313" key="6">
    <source>
        <dbReference type="Proteomes" id="UP001144396"/>
    </source>
</evidence>
<keyword evidence="3" id="KW-0949">S-adenosyl-L-methionine</keyword>
<accession>A0A9W6D0U8</accession>
<reference evidence="5" key="1">
    <citation type="submission" date="2022-12" db="EMBL/GenBank/DDBJ databases">
        <title>Reference genome sequencing for broad-spectrum identification of bacterial and archaeal isolates by mass spectrometry.</title>
        <authorList>
            <person name="Sekiguchi Y."/>
            <person name="Tourlousse D.M."/>
        </authorList>
    </citation>
    <scope>NUCLEOTIDE SEQUENCE</scope>
    <source>
        <strain evidence="5">14</strain>
    </source>
</reference>
<dbReference type="InterPro" id="IPR029063">
    <property type="entry name" value="SAM-dependent_MTases_sf"/>
</dbReference>
<name>A0A9W6D0U8_9MICO</name>
<sequence>MTGLPDLRARATDATERMEAPDCDTEALERTYGRFRLVNAIVSGWRTIYRRRVRPRLRTDRVTTLLDIGTGGGDVPRALLRWARRDGLGLAVTAIDPDVRAIRWGLRQPAPAGLVLRRAHSSDLVRVGERYDLVVSNHLLHHLDGEELGALLADSERLLRPGGLALHADIARSRWGYAGFGICTAPFQPNLLAGSYIREDGLTSIRRSHTVAELAAALPGDWRVRAAVPSRLEVWWERR</sequence>
<dbReference type="EMBL" id="BSDP01000001">
    <property type="protein sequence ID" value="GLI27398.1"/>
    <property type="molecule type" value="Genomic_DNA"/>
</dbReference>
<keyword evidence="6" id="KW-1185">Reference proteome</keyword>
<proteinExistence type="predicted"/>
<dbReference type="Pfam" id="PF13489">
    <property type="entry name" value="Methyltransf_23"/>
    <property type="match status" value="1"/>
</dbReference>
<organism evidence="5 6">
    <name type="scientific">Agromyces rhizosphaerae</name>
    <dbReference type="NCBI Taxonomy" id="88374"/>
    <lineage>
        <taxon>Bacteria</taxon>
        <taxon>Bacillati</taxon>
        <taxon>Actinomycetota</taxon>
        <taxon>Actinomycetes</taxon>
        <taxon>Micrococcales</taxon>
        <taxon>Microbacteriaceae</taxon>
        <taxon>Agromyces</taxon>
    </lineage>
</organism>
<keyword evidence="2" id="KW-0808">Transferase</keyword>
<comment type="caution">
    <text evidence="5">The sequence shown here is derived from an EMBL/GenBank/DDBJ whole genome shotgun (WGS) entry which is preliminary data.</text>
</comment>
<dbReference type="CDD" id="cd02440">
    <property type="entry name" value="AdoMet_MTases"/>
    <property type="match status" value="1"/>
</dbReference>
<gene>
    <name evidence="5" type="ORF">ARHIZOSPH14_16400</name>
</gene>
<dbReference type="RefSeq" id="WP_281883907.1">
    <property type="nucleotide sequence ID" value="NZ_BSDP01000001.1"/>
</dbReference>
<evidence type="ECO:0000256" key="4">
    <source>
        <dbReference type="SAM" id="MobiDB-lite"/>
    </source>
</evidence>
<dbReference type="Gene3D" id="3.40.50.150">
    <property type="entry name" value="Vaccinia Virus protein VP39"/>
    <property type="match status" value="1"/>
</dbReference>
<dbReference type="PANTHER" id="PTHR43464">
    <property type="entry name" value="METHYLTRANSFERASE"/>
    <property type="match status" value="1"/>
</dbReference>
<dbReference type="Proteomes" id="UP001144396">
    <property type="component" value="Unassembled WGS sequence"/>
</dbReference>
<protein>
    <recommendedName>
        <fullName evidence="7">Methyltransferase domain-containing protein</fullName>
    </recommendedName>
</protein>